<comment type="caution">
    <text evidence="1">The sequence shown here is derived from an EMBL/GenBank/DDBJ whole genome shotgun (WGS) entry which is preliminary data.</text>
</comment>
<evidence type="ECO:0000313" key="2">
    <source>
        <dbReference type="Proteomes" id="UP000298061"/>
    </source>
</evidence>
<name>A0A4Y9ZVU9_9AGAM</name>
<gene>
    <name evidence="1" type="ORF">EWM64_g5822</name>
</gene>
<dbReference type="AlphaFoldDB" id="A0A4Y9ZVU9"/>
<reference evidence="1 2" key="1">
    <citation type="submission" date="2019-02" db="EMBL/GenBank/DDBJ databases">
        <title>Genome sequencing of the rare red list fungi Hericium alpestre (H. flagellum).</title>
        <authorList>
            <person name="Buettner E."/>
            <person name="Kellner H."/>
        </authorList>
    </citation>
    <scope>NUCLEOTIDE SEQUENCE [LARGE SCALE GENOMIC DNA]</scope>
    <source>
        <strain evidence="1 2">DSM 108284</strain>
    </source>
</reference>
<dbReference type="STRING" id="135208.A0A4Y9ZVU9"/>
<evidence type="ECO:0008006" key="3">
    <source>
        <dbReference type="Google" id="ProtNLM"/>
    </source>
</evidence>
<evidence type="ECO:0000313" key="1">
    <source>
        <dbReference type="EMBL" id="TFY78187.1"/>
    </source>
</evidence>
<dbReference type="InterPro" id="IPR032675">
    <property type="entry name" value="LRR_dom_sf"/>
</dbReference>
<protein>
    <recommendedName>
        <fullName evidence="3">F-box domain-containing protein</fullName>
    </recommendedName>
</protein>
<accession>A0A4Y9ZVU9</accession>
<dbReference type="OrthoDB" id="270763at2759"/>
<proteinExistence type="predicted"/>
<organism evidence="1 2">
    <name type="scientific">Hericium alpestre</name>
    <dbReference type="NCBI Taxonomy" id="135208"/>
    <lineage>
        <taxon>Eukaryota</taxon>
        <taxon>Fungi</taxon>
        <taxon>Dikarya</taxon>
        <taxon>Basidiomycota</taxon>
        <taxon>Agaricomycotina</taxon>
        <taxon>Agaricomycetes</taxon>
        <taxon>Russulales</taxon>
        <taxon>Hericiaceae</taxon>
        <taxon>Hericium</taxon>
    </lineage>
</organism>
<keyword evidence="2" id="KW-1185">Reference proteome</keyword>
<dbReference type="Gene3D" id="3.80.10.10">
    <property type="entry name" value="Ribonuclease Inhibitor"/>
    <property type="match status" value="1"/>
</dbReference>
<sequence>MSLPAELIANVIELVYHLSDGKPDVRTLAACSIVCKNWSNAVRPLLHRHLIIGDVISQGRMWHHHTFDRANALLHAPGNLGTYVRAVHLRVFPLNSSFMEFFTILSFCPHVYQLSLEVTLRAFSELGLGMLASLPVRIRGLELACGPTSPALYQLLQIWPSIQFLDLLTELTAPPPENRPPFTLYELTTERQSLDVLRWLLPPLQDGLHKTDLQILGFWNTPSEDVSDVITEYAPHVRSLRLPHPPKHDFLKPFTALEEFALRIFPGFFPPLPLPQTIQHLRIHNPIVITGPLESRMIGAVEALPNLRWVTVNQPAADRCEFGELGRVCEERGIEMVVDPAAVSLVGHLLFLRGGCDSMICSLNILFALNVFRVCTRWRISVACIRHPMVDFRPR</sequence>
<dbReference type="Proteomes" id="UP000298061">
    <property type="component" value="Unassembled WGS sequence"/>
</dbReference>
<dbReference type="EMBL" id="SFCI01000732">
    <property type="protein sequence ID" value="TFY78187.1"/>
    <property type="molecule type" value="Genomic_DNA"/>
</dbReference>